<evidence type="ECO:0000256" key="1">
    <source>
        <dbReference type="ARBA" id="ARBA00000726"/>
    </source>
</evidence>
<dbReference type="GO" id="GO:0006096">
    <property type="term" value="P:glycolytic process"/>
    <property type="evidence" value="ECO:0007669"/>
    <property type="project" value="UniProtKB-UniPathway"/>
</dbReference>
<protein>
    <recommendedName>
        <fullName evidence="8">Triosephosphate isomerase</fullName>
        <ecNumber evidence="8">5.3.1.1</ecNumber>
    </recommendedName>
</protein>
<keyword evidence="8" id="KW-0324">Glycolysis</keyword>
<dbReference type="NCBIfam" id="TIGR00419">
    <property type="entry name" value="tim"/>
    <property type="match status" value="1"/>
</dbReference>
<sequence length="281" mass="30765">MAQRRFFVGGNWKMNGNKESLEELMSTLNTASLHEDTEVVCAAPSIYLDFARSGLDSRISVAAQNCYKVAKGAFTGEISPAMIKDCGADWVILGHSERRHVFGENDELIGQKVAHALESDLGVIACIGEKLEEREAGTTEEVIFAQTQVIAAILTLLCLHHCPAFQSKLSGRIMFLFPSFTVVHKNVMDWEKVVLAYEPVWAIGTGKTATPEQAQEVHERLRAWFRANISEEVSDSLRIIYGGSVTAANCSELASQTDVDGFLVGGASLKPEFIDIINARA</sequence>
<dbReference type="InterPro" id="IPR035990">
    <property type="entry name" value="TIM_sf"/>
</dbReference>
<dbReference type="GO" id="GO:0019563">
    <property type="term" value="P:glycerol catabolic process"/>
    <property type="evidence" value="ECO:0007669"/>
    <property type="project" value="TreeGrafter"/>
</dbReference>
<evidence type="ECO:0000256" key="6">
    <source>
        <dbReference type="ARBA" id="ARBA00023235"/>
    </source>
</evidence>
<dbReference type="Proteomes" id="UP000694383">
    <property type="component" value="Unplaced"/>
</dbReference>
<comment type="similarity">
    <text evidence="4 8">Belongs to the triosephosphate isomerase family.</text>
</comment>
<dbReference type="GO" id="GO:0004807">
    <property type="term" value="F:triose-phosphate isomerase activity"/>
    <property type="evidence" value="ECO:0007669"/>
    <property type="project" value="UniProtKB-EC"/>
</dbReference>
<dbReference type="InterPro" id="IPR020861">
    <property type="entry name" value="Triosephosphate_isomerase_AS"/>
</dbReference>
<keyword evidence="8" id="KW-0312">Gluconeogenesis</keyword>
<accession>A0A8C7WPW7</accession>
<dbReference type="PANTHER" id="PTHR21139">
    <property type="entry name" value="TRIOSEPHOSPHATE ISOMERASE"/>
    <property type="match status" value="1"/>
</dbReference>
<dbReference type="SUPFAM" id="SSF51351">
    <property type="entry name" value="Triosephosphate isomerase (TIM)"/>
    <property type="match status" value="1"/>
</dbReference>
<dbReference type="PROSITE" id="PS51440">
    <property type="entry name" value="TIM_2"/>
    <property type="match status" value="1"/>
</dbReference>
<dbReference type="EC" id="5.3.1.1" evidence="8"/>
<evidence type="ECO:0000256" key="8">
    <source>
        <dbReference type="RuleBase" id="RU363013"/>
    </source>
</evidence>
<comment type="pathway">
    <text evidence="8">Carbohydrate degradation; glycolysis; D-glyceraldehyde 3-phosphate from glycerone phosphate: step 1/1.</text>
</comment>
<evidence type="ECO:0000313" key="9">
    <source>
        <dbReference type="Ensembl" id="ENSOSIP00000001448.1"/>
    </source>
</evidence>
<comment type="pathway">
    <text evidence="8">Carbohydrate biosynthesis; gluconeogenesis.</text>
</comment>
<keyword evidence="10" id="KW-1185">Reference proteome</keyword>
<comment type="function">
    <text evidence="2">Triosephosphate isomerase is an extremely efficient metabolic enzyme that catalyzes the interconversion between dihydroxyacetone phosphate (DHAP) and D-glyceraldehyde-3-phosphate (G3P) in glycolysis and gluconeogenesis.</text>
</comment>
<dbReference type="GO" id="GO:0008929">
    <property type="term" value="F:methylglyoxal synthase activity"/>
    <property type="evidence" value="ECO:0007669"/>
    <property type="project" value="UniProtKB-EC"/>
</dbReference>
<reference evidence="9" key="1">
    <citation type="submission" date="2025-08" db="UniProtKB">
        <authorList>
            <consortium name="Ensembl"/>
        </authorList>
    </citation>
    <scope>IDENTIFICATION</scope>
</reference>
<dbReference type="Pfam" id="PF00121">
    <property type="entry name" value="TIM"/>
    <property type="match status" value="2"/>
</dbReference>
<comment type="subunit">
    <text evidence="5">Homodimer.</text>
</comment>
<dbReference type="PROSITE" id="PS00171">
    <property type="entry name" value="TIM_1"/>
    <property type="match status" value="1"/>
</dbReference>
<dbReference type="Ensembl" id="ENSOSIT00000001554.1">
    <property type="protein sequence ID" value="ENSOSIP00000001448.1"/>
    <property type="gene ID" value="ENSOSIG00000000826.1"/>
</dbReference>
<evidence type="ECO:0000313" key="10">
    <source>
        <dbReference type="Proteomes" id="UP000694383"/>
    </source>
</evidence>
<dbReference type="Gene3D" id="3.20.20.70">
    <property type="entry name" value="Aldolase class I"/>
    <property type="match status" value="1"/>
</dbReference>
<evidence type="ECO:0000256" key="3">
    <source>
        <dbReference type="ARBA" id="ARBA00004104"/>
    </source>
</evidence>
<comment type="catalytic activity">
    <reaction evidence="1">
        <text>dihydroxyacetone phosphate = methylglyoxal + phosphate</text>
        <dbReference type="Rhea" id="RHEA:17937"/>
        <dbReference type="ChEBI" id="CHEBI:17158"/>
        <dbReference type="ChEBI" id="CHEBI:43474"/>
        <dbReference type="ChEBI" id="CHEBI:57642"/>
        <dbReference type="EC" id="4.2.3.3"/>
    </reaction>
</comment>
<keyword evidence="6 8" id="KW-0413">Isomerase</keyword>
<dbReference type="CDD" id="cd00311">
    <property type="entry name" value="TIM"/>
    <property type="match status" value="1"/>
</dbReference>
<dbReference type="HAMAP" id="MF_00147_B">
    <property type="entry name" value="TIM_B"/>
    <property type="match status" value="1"/>
</dbReference>
<dbReference type="InterPro" id="IPR000652">
    <property type="entry name" value="Triosephosphate_isomerase"/>
</dbReference>
<dbReference type="PANTHER" id="PTHR21139:SF17">
    <property type="entry name" value="TRIOSEPHOSPHATE ISOMERASE A"/>
    <property type="match status" value="1"/>
</dbReference>
<evidence type="ECO:0000256" key="5">
    <source>
        <dbReference type="ARBA" id="ARBA00011738"/>
    </source>
</evidence>
<dbReference type="InterPro" id="IPR013785">
    <property type="entry name" value="Aldolase_TIM"/>
</dbReference>
<dbReference type="AlphaFoldDB" id="A0A8C7WPW7"/>
<dbReference type="GO" id="GO:0005829">
    <property type="term" value="C:cytosol"/>
    <property type="evidence" value="ECO:0007669"/>
    <property type="project" value="TreeGrafter"/>
</dbReference>
<evidence type="ECO:0000256" key="2">
    <source>
        <dbReference type="ARBA" id="ARBA00002041"/>
    </source>
</evidence>
<organism evidence="9 10">
    <name type="scientific">Oryzias sinensis</name>
    <name type="common">Chinese medaka</name>
    <dbReference type="NCBI Taxonomy" id="183150"/>
    <lineage>
        <taxon>Eukaryota</taxon>
        <taxon>Metazoa</taxon>
        <taxon>Chordata</taxon>
        <taxon>Craniata</taxon>
        <taxon>Vertebrata</taxon>
        <taxon>Euteleostomi</taxon>
        <taxon>Actinopterygii</taxon>
        <taxon>Neopterygii</taxon>
        <taxon>Teleostei</taxon>
        <taxon>Neoteleostei</taxon>
        <taxon>Acanthomorphata</taxon>
        <taxon>Ovalentaria</taxon>
        <taxon>Atherinomorphae</taxon>
        <taxon>Beloniformes</taxon>
        <taxon>Adrianichthyidae</taxon>
        <taxon>Oryziinae</taxon>
        <taxon>Oryzias</taxon>
    </lineage>
</organism>
<evidence type="ECO:0000256" key="4">
    <source>
        <dbReference type="ARBA" id="ARBA00007422"/>
    </source>
</evidence>
<comment type="catalytic activity">
    <reaction evidence="8">
        <text>D-glyceraldehyde 3-phosphate = dihydroxyacetone phosphate</text>
        <dbReference type="Rhea" id="RHEA:18585"/>
        <dbReference type="ChEBI" id="CHEBI:57642"/>
        <dbReference type="ChEBI" id="CHEBI:59776"/>
        <dbReference type="EC" id="5.3.1.1"/>
    </reaction>
</comment>
<evidence type="ECO:0000256" key="7">
    <source>
        <dbReference type="ARBA" id="ARBA00023239"/>
    </source>
</evidence>
<keyword evidence="7" id="KW-0456">Lyase</keyword>
<reference evidence="9" key="2">
    <citation type="submission" date="2025-09" db="UniProtKB">
        <authorList>
            <consortium name="Ensembl"/>
        </authorList>
    </citation>
    <scope>IDENTIFICATION</scope>
</reference>
<dbReference type="UniPathway" id="UPA00109">
    <property type="reaction ID" value="UER00189"/>
</dbReference>
<proteinExistence type="inferred from homology"/>
<dbReference type="GO" id="GO:0046166">
    <property type="term" value="P:glyceraldehyde-3-phosphate biosynthetic process"/>
    <property type="evidence" value="ECO:0007669"/>
    <property type="project" value="TreeGrafter"/>
</dbReference>
<dbReference type="UniPathway" id="UPA00138"/>
<dbReference type="GO" id="GO:0006094">
    <property type="term" value="P:gluconeogenesis"/>
    <property type="evidence" value="ECO:0007669"/>
    <property type="project" value="UniProtKB-UniPathway"/>
</dbReference>
<name>A0A8C7WPW7_9TELE</name>
<dbReference type="InterPro" id="IPR022896">
    <property type="entry name" value="TrioseP_Isoase_bac/euk"/>
</dbReference>
<comment type="function">
    <text evidence="3">It is also responsible for the non-negligible production of methylglyoxal a reactive cytotoxic side-product that modifies and can alter proteins, DNA and lipids.</text>
</comment>
<dbReference type="GeneTree" id="ENSGT00390000013354"/>